<feature type="binding site" evidence="7">
    <location>
        <position position="311"/>
    </location>
    <ligand>
        <name>Zn(2+)</name>
        <dbReference type="ChEBI" id="CHEBI:29105"/>
    </ligand>
</feature>
<dbReference type="UniPathway" id="UPA00379">
    <property type="reaction ID" value="UER00551"/>
</dbReference>
<dbReference type="NCBIfam" id="TIGR01224">
    <property type="entry name" value="hutI"/>
    <property type="match status" value="1"/>
</dbReference>
<dbReference type="PANTHER" id="PTHR42752">
    <property type="entry name" value="IMIDAZOLONEPROPIONASE"/>
    <property type="match status" value="1"/>
</dbReference>
<dbReference type="HAMAP" id="MF_00372">
    <property type="entry name" value="HutI"/>
    <property type="match status" value="1"/>
</dbReference>
<name>A0A1D3JQJ6_PSEVE</name>
<evidence type="ECO:0000256" key="4">
    <source>
        <dbReference type="ARBA" id="ARBA00022808"/>
    </source>
</evidence>
<keyword evidence="4 7" id="KW-0369">Histidine metabolism</keyword>
<feature type="binding site" evidence="7">
    <location>
        <position position="311"/>
    </location>
    <ligand>
        <name>Fe(3+)</name>
        <dbReference type="ChEBI" id="CHEBI:29034"/>
    </ligand>
</feature>
<evidence type="ECO:0000313" key="9">
    <source>
        <dbReference type="EMBL" id="SBW78308.1"/>
    </source>
</evidence>
<dbReference type="InterPro" id="IPR011059">
    <property type="entry name" value="Metal-dep_hydrolase_composite"/>
</dbReference>
<evidence type="ECO:0000313" key="10">
    <source>
        <dbReference type="Proteomes" id="UP000245431"/>
    </source>
</evidence>
<feature type="binding site" evidence="7">
    <location>
        <position position="239"/>
    </location>
    <ligand>
        <name>4-imidazolone-5-propanoate</name>
        <dbReference type="ChEBI" id="CHEBI:77893"/>
    </ligand>
</feature>
<gene>
    <name evidence="7 9" type="primary">hutI</name>
    <name evidence="9" type="ORF">PVE_R1G0420</name>
</gene>
<keyword evidence="5 7" id="KW-0862">Zinc</keyword>
<feature type="binding site" evidence="7">
    <location>
        <position position="68"/>
    </location>
    <ligand>
        <name>Zn(2+)</name>
        <dbReference type="ChEBI" id="CHEBI:29105"/>
    </ligand>
</feature>
<sequence>MKVLWQHCHIATMAHGNYSIIEDAALVTAGSLIEWIGPRSEVPAADYAQVHDLHGAWVTPGLIDCHTHTVFGGNRSGEFEQRLQGVSYADIAAQGGGIASTVRATRAASEDELFESAHKRLRSLLRDGVTTVEIKSGYGLDLASERKLLRVIRRLGDALPVSVRATCLAAHALPPEYKDRADAYIDHICSEMLPALAAEGLVDAVDAFCEYLAFSPAQVERVFKVARQLGLPVKLHAEQLSSLHGSSLAARYQALSADHLEFMTEDDAIAMAAAGTVAVLLPGAFYFLRETQLPPMEALRKHGVKIAIASDLNPGTSPALSVRLMLNMACTLFRMTPEEALAGATQHAATALGMGDTHGSLEVGKVADFVAWQIDRPADLAYWLGGELEKRVVRHGVDVTV</sequence>
<dbReference type="Gene3D" id="3.20.20.140">
    <property type="entry name" value="Metal-dependent hydrolases"/>
    <property type="match status" value="1"/>
</dbReference>
<dbReference type="GO" id="GO:0008270">
    <property type="term" value="F:zinc ion binding"/>
    <property type="evidence" value="ECO:0007669"/>
    <property type="project" value="UniProtKB-UniRule"/>
</dbReference>
<keyword evidence="2 7" id="KW-0479">Metal-binding</keyword>
<proteinExistence type="inferred from homology"/>
<feature type="domain" description="Amidohydrolase-related" evidence="8">
    <location>
        <begin position="57"/>
        <end position="383"/>
    </location>
</feature>
<protein>
    <recommendedName>
        <fullName evidence="1 7">Imidazolonepropionase</fullName>
        <ecNumber evidence="1 7">3.5.2.7</ecNumber>
    </recommendedName>
    <alternativeName>
        <fullName evidence="7">Imidazolone-5-propionate hydrolase</fullName>
    </alternativeName>
</protein>
<accession>A0A1D3JQJ6</accession>
<evidence type="ECO:0000256" key="2">
    <source>
        <dbReference type="ARBA" id="ARBA00022723"/>
    </source>
</evidence>
<dbReference type="GO" id="GO:0019556">
    <property type="term" value="P:L-histidine catabolic process to glutamate and formamide"/>
    <property type="evidence" value="ECO:0007669"/>
    <property type="project" value="UniProtKB-UniRule"/>
</dbReference>
<dbReference type="InterPro" id="IPR006680">
    <property type="entry name" value="Amidohydro-rel"/>
</dbReference>
<keyword evidence="3 7" id="KW-0378">Hydrolase</keyword>
<dbReference type="InterPro" id="IPR032466">
    <property type="entry name" value="Metal_Hydrolase"/>
</dbReference>
<feature type="binding site" evidence="7">
    <location>
        <position position="236"/>
    </location>
    <ligand>
        <name>Zn(2+)</name>
        <dbReference type="ChEBI" id="CHEBI:29105"/>
    </ligand>
</feature>
<dbReference type="EMBL" id="LT599583">
    <property type="protein sequence ID" value="SBW78308.1"/>
    <property type="molecule type" value="Genomic_DNA"/>
</dbReference>
<comment type="similarity">
    <text evidence="7">Belongs to the metallo-dependent hydrolases superfamily. HutI family.</text>
</comment>
<feature type="binding site" evidence="7">
    <location>
        <position position="313"/>
    </location>
    <ligand>
        <name>N-formimidoyl-L-glutamate</name>
        <dbReference type="ChEBI" id="CHEBI:58928"/>
    </ligand>
</feature>
<dbReference type="AlphaFoldDB" id="A0A1D3JQJ6"/>
<dbReference type="Proteomes" id="UP000245431">
    <property type="component" value="Chromosome PVE_r1"/>
</dbReference>
<evidence type="ECO:0000259" key="8">
    <source>
        <dbReference type="Pfam" id="PF01979"/>
    </source>
</evidence>
<dbReference type="SUPFAM" id="SSF51556">
    <property type="entry name" value="Metallo-dependent hydrolases"/>
    <property type="match status" value="1"/>
</dbReference>
<feature type="binding site" evidence="7">
    <location>
        <position position="66"/>
    </location>
    <ligand>
        <name>Zn(2+)</name>
        <dbReference type="ChEBI" id="CHEBI:29105"/>
    </ligand>
</feature>
<feature type="binding site" evidence="7">
    <location>
        <position position="315"/>
    </location>
    <ligand>
        <name>N-formimidoyl-L-glutamate</name>
        <dbReference type="ChEBI" id="CHEBI:58928"/>
    </ligand>
</feature>
<dbReference type="RefSeq" id="WP_017849902.1">
    <property type="nucleotide sequence ID" value="NZ_AOUH01000062.1"/>
</dbReference>
<feature type="binding site" evidence="7">
    <location>
        <position position="75"/>
    </location>
    <ligand>
        <name>4-imidazolone-5-propanoate</name>
        <dbReference type="ChEBI" id="CHEBI:77893"/>
    </ligand>
</feature>
<comment type="cofactor">
    <cofactor evidence="7">
        <name>Zn(2+)</name>
        <dbReference type="ChEBI" id="CHEBI:29105"/>
    </cofactor>
    <cofactor evidence="7">
        <name>Fe(3+)</name>
        <dbReference type="ChEBI" id="CHEBI:29034"/>
    </cofactor>
    <text evidence="7">Binds 1 zinc or iron ion per subunit.</text>
</comment>
<organism evidence="9 10">
    <name type="scientific">Pseudomonas veronii 1YdBTEX2</name>
    <dbReference type="NCBI Taxonomy" id="1295141"/>
    <lineage>
        <taxon>Bacteria</taxon>
        <taxon>Pseudomonadati</taxon>
        <taxon>Pseudomonadota</taxon>
        <taxon>Gammaproteobacteria</taxon>
        <taxon>Pseudomonadales</taxon>
        <taxon>Pseudomonadaceae</taxon>
        <taxon>Pseudomonas</taxon>
    </lineage>
</organism>
<evidence type="ECO:0000256" key="3">
    <source>
        <dbReference type="ARBA" id="ARBA00022801"/>
    </source>
</evidence>
<evidence type="ECO:0000256" key="6">
    <source>
        <dbReference type="ARBA" id="ARBA00023004"/>
    </source>
</evidence>
<evidence type="ECO:0000256" key="1">
    <source>
        <dbReference type="ARBA" id="ARBA00012864"/>
    </source>
</evidence>
<comment type="pathway">
    <text evidence="7">Amino-acid degradation; L-histidine degradation into L-glutamate; N-formimidoyl-L-glutamate from L-histidine: step 3/3.</text>
</comment>
<dbReference type="InterPro" id="IPR005920">
    <property type="entry name" value="HutI"/>
</dbReference>
<dbReference type="EC" id="3.5.2.7" evidence="1 7"/>
<evidence type="ECO:0000256" key="7">
    <source>
        <dbReference type="HAMAP-Rule" id="MF_00372"/>
    </source>
</evidence>
<feature type="binding site" evidence="7">
    <location>
        <position position="138"/>
    </location>
    <ligand>
        <name>N-formimidoyl-L-glutamate</name>
        <dbReference type="ChEBI" id="CHEBI:58928"/>
    </ligand>
</feature>
<comment type="function">
    <text evidence="7">Catalyzes the hydrolytic cleavage of the carbon-nitrogen bond in imidazolone-5-propanoate to yield N-formimidoyl-L-glutamate. It is the third step in the universal histidine degradation pathway.</text>
</comment>
<feature type="binding site" evidence="7">
    <location>
        <position position="171"/>
    </location>
    <ligand>
        <name>4-imidazolone-5-propanoate</name>
        <dbReference type="ChEBI" id="CHEBI:77893"/>
    </ligand>
</feature>
<dbReference type="Pfam" id="PF01979">
    <property type="entry name" value="Amidohydro_1"/>
    <property type="match status" value="1"/>
</dbReference>
<dbReference type="SUPFAM" id="SSF51338">
    <property type="entry name" value="Composite domain of metallo-dependent hydrolases"/>
    <property type="match status" value="1"/>
</dbReference>
<dbReference type="Gene3D" id="2.30.40.10">
    <property type="entry name" value="Urease, subunit C, domain 1"/>
    <property type="match status" value="1"/>
</dbReference>
<feature type="binding site" evidence="7">
    <location>
        <position position="66"/>
    </location>
    <ligand>
        <name>Fe(3+)</name>
        <dbReference type="ChEBI" id="CHEBI:29034"/>
    </ligand>
</feature>
<feature type="binding site" evidence="7">
    <location>
        <position position="236"/>
    </location>
    <ligand>
        <name>Fe(3+)</name>
        <dbReference type="ChEBI" id="CHEBI:29034"/>
    </ligand>
</feature>
<evidence type="ECO:0000256" key="5">
    <source>
        <dbReference type="ARBA" id="ARBA00022833"/>
    </source>
</evidence>
<keyword evidence="6 7" id="KW-0408">Iron</keyword>
<dbReference type="GO" id="GO:0005737">
    <property type="term" value="C:cytoplasm"/>
    <property type="evidence" value="ECO:0007669"/>
    <property type="project" value="UniProtKB-SubCell"/>
</dbReference>
<feature type="binding site" evidence="7">
    <location>
        <position position="138"/>
    </location>
    <ligand>
        <name>4-imidazolone-5-propanoate</name>
        <dbReference type="ChEBI" id="CHEBI:77893"/>
    </ligand>
</feature>
<dbReference type="GO" id="GO:0005506">
    <property type="term" value="F:iron ion binding"/>
    <property type="evidence" value="ECO:0007669"/>
    <property type="project" value="UniProtKB-UniRule"/>
</dbReference>
<dbReference type="FunFam" id="3.20.20.140:FF:000007">
    <property type="entry name" value="Imidazolonepropionase"/>
    <property type="match status" value="1"/>
</dbReference>
<comment type="subcellular location">
    <subcellularLocation>
        <location evidence="7">Cytoplasm</location>
    </subcellularLocation>
</comment>
<feature type="binding site" evidence="7">
    <location>
        <position position="68"/>
    </location>
    <ligand>
        <name>Fe(3+)</name>
        <dbReference type="ChEBI" id="CHEBI:29034"/>
    </ligand>
</feature>
<reference evidence="10" key="1">
    <citation type="submission" date="2016-07" db="EMBL/GenBank/DDBJ databases">
        <authorList>
            <person name="Florea S."/>
            <person name="Webb J.S."/>
            <person name="Jaromczyk J."/>
            <person name="Schardl C.L."/>
        </authorList>
    </citation>
    <scope>NUCLEOTIDE SEQUENCE [LARGE SCALE GENOMIC DNA]</scope>
    <source>
        <strain evidence="10">1YdBTEX2</strain>
    </source>
</reference>
<dbReference type="CDD" id="cd01296">
    <property type="entry name" value="Imidazolone-5PH"/>
    <property type="match status" value="1"/>
</dbReference>
<comment type="catalytic activity">
    <reaction evidence="7">
        <text>4-imidazolone-5-propanoate + H2O = N-formimidoyl-L-glutamate</text>
        <dbReference type="Rhea" id="RHEA:23660"/>
        <dbReference type="ChEBI" id="CHEBI:15377"/>
        <dbReference type="ChEBI" id="CHEBI:58928"/>
        <dbReference type="ChEBI" id="CHEBI:77893"/>
        <dbReference type="EC" id="3.5.2.7"/>
    </reaction>
</comment>
<dbReference type="GO" id="GO:0050480">
    <property type="term" value="F:imidazolonepropionase activity"/>
    <property type="evidence" value="ECO:0007669"/>
    <property type="project" value="UniProtKB-UniRule"/>
</dbReference>
<dbReference type="PANTHER" id="PTHR42752:SF1">
    <property type="entry name" value="IMIDAZOLONEPROPIONASE-RELATED"/>
    <property type="match status" value="1"/>
</dbReference>
<feature type="binding site" evidence="7">
    <location>
        <position position="316"/>
    </location>
    <ligand>
        <name>4-imidazolone-5-propanoate</name>
        <dbReference type="ChEBI" id="CHEBI:77893"/>
    </ligand>
</feature>
<dbReference type="GO" id="GO:0019557">
    <property type="term" value="P:L-histidine catabolic process to glutamate and formate"/>
    <property type="evidence" value="ECO:0007669"/>
    <property type="project" value="UniProtKB-UniPathway"/>
</dbReference>
<keyword evidence="7" id="KW-0963">Cytoplasm</keyword>